<dbReference type="PANTHER" id="PTHR24240">
    <property type="entry name" value="OPSIN"/>
    <property type="match status" value="1"/>
</dbReference>
<evidence type="ECO:0000256" key="1">
    <source>
        <dbReference type="ARBA" id="ARBA00004141"/>
    </source>
</evidence>
<keyword evidence="5 10" id="KW-0472">Membrane</keyword>
<proteinExistence type="predicted"/>
<dbReference type="GO" id="GO:0016020">
    <property type="term" value="C:membrane"/>
    <property type="evidence" value="ECO:0007669"/>
    <property type="project" value="UniProtKB-SubCell"/>
</dbReference>
<dbReference type="InterPro" id="IPR002962">
    <property type="entry name" value="Peropsin"/>
</dbReference>
<keyword evidence="7" id="KW-0675">Receptor</keyword>
<dbReference type="PRINTS" id="PR00237">
    <property type="entry name" value="GPCRRHODOPSN"/>
</dbReference>
<dbReference type="GO" id="GO:0007601">
    <property type="term" value="P:visual perception"/>
    <property type="evidence" value="ECO:0007669"/>
    <property type="project" value="InterPro"/>
</dbReference>
<protein>
    <submittedName>
        <fullName evidence="12">(Atlantic silverside) hypothetical protein</fullName>
    </submittedName>
</protein>
<dbReference type="GO" id="GO:0004930">
    <property type="term" value="F:G protein-coupled receptor activity"/>
    <property type="evidence" value="ECO:0007669"/>
    <property type="project" value="UniProtKB-KW"/>
</dbReference>
<name>A0A8S4BJG7_9TELE</name>
<feature type="domain" description="G-protein coupled receptors family 1 profile" evidence="11">
    <location>
        <begin position="60"/>
        <end position="131"/>
    </location>
</feature>
<sequence>MIVPNASLGCARCHAHAHADATSDAFQEASGSVPPPTLTRTGHVVVAACLGFIGTFGFLSNLLVLALFCRFRALRTPVNLLLVSISASDLLVSVLGTPFSFAASARGRWLIGRAGCVWYGFVNACLVFSPL</sequence>
<dbReference type="Gene3D" id="1.20.1070.10">
    <property type="entry name" value="Rhodopsin 7-helix transmembrane proteins"/>
    <property type="match status" value="1"/>
</dbReference>
<dbReference type="PRINTS" id="PR01244">
    <property type="entry name" value="PEROPSIN"/>
</dbReference>
<evidence type="ECO:0000313" key="12">
    <source>
        <dbReference type="EMBL" id="CAG6012232.1"/>
    </source>
</evidence>
<dbReference type="Proteomes" id="UP000677803">
    <property type="component" value="Unassembled WGS sequence"/>
</dbReference>
<reference evidence="12" key="1">
    <citation type="submission" date="2021-05" db="EMBL/GenBank/DDBJ databases">
        <authorList>
            <person name="Tigano A."/>
        </authorList>
    </citation>
    <scope>NUCLEOTIDE SEQUENCE</scope>
</reference>
<feature type="transmembrane region" description="Helical" evidence="10">
    <location>
        <begin position="80"/>
        <end position="103"/>
    </location>
</feature>
<dbReference type="InterPro" id="IPR050125">
    <property type="entry name" value="GPCR_opsins"/>
</dbReference>
<keyword evidence="8" id="KW-0325">Glycoprotein</keyword>
<evidence type="ECO:0000256" key="4">
    <source>
        <dbReference type="ARBA" id="ARBA00023040"/>
    </source>
</evidence>
<evidence type="ECO:0000313" key="13">
    <source>
        <dbReference type="Proteomes" id="UP000677803"/>
    </source>
</evidence>
<keyword evidence="6" id="KW-1015">Disulfide bond</keyword>
<evidence type="ECO:0000256" key="9">
    <source>
        <dbReference type="ARBA" id="ARBA00023224"/>
    </source>
</evidence>
<evidence type="ECO:0000256" key="3">
    <source>
        <dbReference type="ARBA" id="ARBA00022989"/>
    </source>
</evidence>
<evidence type="ECO:0000256" key="8">
    <source>
        <dbReference type="ARBA" id="ARBA00023180"/>
    </source>
</evidence>
<evidence type="ECO:0000259" key="11">
    <source>
        <dbReference type="PROSITE" id="PS50262"/>
    </source>
</evidence>
<keyword evidence="9" id="KW-0807">Transducer</keyword>
<feature type="transmembrane region" description="Helical" evidence="10">
    <location>
        <begin position="44"/>
        <end position="68"/>
    </location>
</feature>
<feature type="transmembrane region" description="Helical" evidence="10">
    <location>
        <begin position="109"/>
        <end position="128"/>
    </location>
</feature>
<keyword evidence="13" id="KW-1185">Reference proteome</keyword>
<evidence type="ECO:0000256" key="2">
    <source>
        <dbReference type="ARBA" id="ARBA00022692"/>
    </source>
</evidence>
<dbReference type="InterPro" id="IPR000276">
    <property type="entry name" value="GPCR_Rhodpsn"/>
</dbReference>
<evidence type="ECO:0000256" key="7">
    <source>
        <dbReference type="ARBA" id="ARBA00023170"/>
    </source>
</evidence>
<keyword evidence="2 10" id="KW-0812">Transmembrane</keyword>
<dbReference type="AlphaFoldDB" id="A0A8S4BJG7"/>
<comment type="subcellular location">
    <subcellularLocation>
        <location evidence="1">Membrane</location>
        <topology evidence="1">Multi-pass membrane protein</topology>
    </subcellularLocation>
</comment>
<accession>A0A8S4BJG7</accession>
<dbReference type="Pfam" id="PF00001">
    <property type="entry name" value="7tm_1"/>
    <property type="match status" value="1"/>
</dbReference>
<evidence type="ECO:0000256" key="6">
    <source>
        <dbReference type="ARBA" id="ARBA00023157"/>
    </source>
</evidence>
<organism evidence="12 13">
    <name type="scientific">Menidia menidia</name>
    <name type="common">Atlantic silverside</name>
    <dbReference type="NCBI Taxonomy" id="238744"/>
    <lineage>
        <taxon>Eukaryota</taxon>
        <taxon>Metazoa</taxon>
        <taxon>Chordata</taxon>
        <taxon>Craniata</taxon>
        <taxon>Vertebrata</taxon>
        <taxon>Euteleostomi</taxon>
        <taxon>Actinopterygii</taxon>
        <taxon>Neopterygii</taxon>
        <taxon>Teleostei</taxon>
        <taxon>Neoteleostei</taxon>
        <taxon>Acanthomorphata</taxon>
        <taxon>Ovalentaria</taxon>
        <taxon>Atherinomorphae</taxon>
        <taxon>Atheriniformes</taxon>
        <taxon>Atherinopsidae</taxon>
        <taxon>Menidiinae</taxon>
        <taxon>Menidia</taxon>
    </lineage>
</organism>
<gene>
    <name evidence="12" type="ORF">MMEN_LOCUS19110</name>
</gene>
<dbReference type="SUPFAM" id="SSF81321">
    <property type="entry name" value="Family A G protein-coupled receptor-like"/>
    <property type="match status" value="1"/>
</dbReference>
<dbReference type="PROSITE" id="PS50262">
    <property type="entry name" value="G_PROTEIN_RECEP_F1_2"/>
    <property type="match status" value="1"/>
</dbReference>
<evidence type="ECO:0000256" key="10">
    <source>
        <dbReference type="SAM" id="Phobius"/>
    </source>
</evidence>
<dbReference type="EMBL" id="CAJRST010038555">
    <property type="protein sequence ID" value="CAG6012232.1"/>
    <property type="molecule type" value="Genomic_DNA"/>
</dbReference>
<keyword evidence="3 10" id="KW-1133">Transmembrane helix</keyword>
<dbReference type="InterPro" id="IPR017452">
    <property type="entry name" value="GPCR_Rhodpsn_7TM"/>
</dbReference>
<comment type="caution">
    <text evidence="12">The sequence shown here is derived from an EMBL/GenBank/DDBJ whole genome shotgun (WGS) entry which is preliminary data.</text>
</comment>
<keyword evidence="4" id="KW-0297">G-protein coupled receptor</keyword>
<dbReference type="OrthoDB" id="2101615at2759"/>
<evidence type="ECO:0000256" key="5">
    <source>
        <dbReference type="ARBA" id="ARBA00023136"/>
    </source>
</evidence>